<evidence type="ECO:0000313" key="3">
    <source>
        <dbReference type="EMBL" id="MFC3682481.1"/>
    </source>
</evidence>
<feature type="transmembrane region" description="Helical" evidence="2">
    <location>
        <begin position="217"/>
        <end position="237"/>
    </location>
</feature>
<feature type="region of interest" description="Disordered" evidence="1">
    <location>
        <begin position="240"/>
        <end position="263"/>
    </location>
</feature>
<proteinExistence type="predicted"/>
<gene>
    <name evidence="3" type="ORF">ACFOPI_02680</name>
</gene>
<comment type="caution">
    <text evidence="3">The sequence shown here is derived from an EMBL/GenBank/DDBJ whole genome shotgun (WGS) entry which is preliminary data.</text>
</comment>
<keyword evidence="2" id="KW-1133">Transmembrane helix</keyword>
<keyword evidence="4" id="KW-1185">Reference proteome</keyword>
<reference evidence="4" key="1">
    <citation type="journal article" date="2019" name="Int. J. Syst. Evol. Microbiol.">
        <title>The Global Catalogue of Microorganisms (GCM) 10K type strain sequencing project: providing services to taxonomists for standard genome sequencing and annotation.</title>
        <authorList>
            <consortium name="The Broad Institute Genomics Platform"/>
            <consortium name="The Broad Institute Genome Sequencing Center for Infectious Disease"/>
            <person name="Wu L."/>
            <person name="Ma J."/>
        </authorList>
    </citation>
    <scope>NUCLEOTIDE SEQUENCE [LARGE SCALE GENOMIC DNA]</scope>
    <source>
        <strain evidence="4">KCTC 42501</strain>
    </source>
</reference>
<dbReference type="EMBL" id="JBHRXX010000001">
    <property type="protein sequence ID" value="MFC3682481.1"/>
    <property type="molecule type" value="Genomic_DNA"/>
</dbReference>
<dbReference type="RefSeq" id="WP_382170465.1">
    <property type="nucleotide sequence ID" value="NZ_JBHRXX010000001.1"/>
</dbReference>
<organism evidence="3 4">
    <name type="scientific">Hydrogenophaga luteola</name>
    <dbReference type="NCBI Taxonomy" id="1591122"/>
    <lineage>
        <taxon>Bacteria</taxon>
        <taxon>Pseudomonadati</taxon>
        <taxon>Pseudomonadota</taxon>
        <taxon>Betaproteobacteria</taxon>
        <taxon>Burkholderiales</taxon>
        <taxon>Comamonadaceae</taxon>
        <taxon>Hydrogenophaga</taxon>
    </lineage>
</organism>
<evidence type="ECO:0008006" key="5">
    <source>
        <dbReference type="Google" id="ProtNLM"/>
    </source>
</evidence>
<accession>A0ABV7VY87</accession>
<feature type="transmembrane region" description="Helical" evidence="2">
    <location>
        <begin position="186"/>
        <end position="205"/>
    </location>
</feature>
<protein>
    <recommendedName>
        <fullName evidence="5">CorA-like Mg2+ transporter protein</fullName>
    </recommendedName>
</protein>
<evidence type="ECO:0000256" key="2">
    <source>
        <dbReference type="SAM" id="Phobius"/>
    </source>
</evidence>
<evidence type="ECO:0000256" key="1">
    <source>
        <dbReference type="SAM" id="MobiDB-lite"/>
    </source>
</evidence>
<keyword evidence="2" id="KW-0812">Transmembrane</keyword>
<name>A0ABV7VY87_9BURK</name>
<dbReference type="Proteomes" id="UP001595729">
    <property type="component" value="Unassembled WGS sequence"/>
</dbReference>
<keyword evidence="2" id="KW-0472">Membrane</keyword>
<evidence type="ECO:0000313" key="4">
    <source>
        <dbReference type="Proteomes" id="UP001595729"/>
    </source>
</evidence>
<sequence>MTRPDYSWPLPEAIERRLGRESYGAQRAIHEDGHLLLVLHEPPQSAGGAREHAVFLRTPDGAWAFHGQPGGEQALRRLLDSYQERLAKGLAAYDQADDAADLFALIERVRPMARAAVNLHAALQAAREAVKSDVELITARDRGAEIQRGLELLLADAQLALNFRLAQQAEAQTRAALANHRAQEKLNTLAAWTAPLMAVGAVFGMNLRSGVEAMDAWLFWAVLVAGMFVGWWVKAWVQRPPPPEKKKALSSAKARAGGKPPRR</sequence>